<sequence length="348" mass="38710">MTPYFLMFAFFVFGALARPPQPADTPRRGDLLLLIGAVILILMVGLRYQVGGDWRTYAQIFRLTETRDLPASLTLADPGYMVVNWLVQQVGGGIWLVNSICALIYTWGLIRFARSQPDPWLAVIVGIPYLTVVVAMGYTRQAVAIGIIMAGLAAYGRYRSLPRFILYVAIATTFHKTAVLFLPLVIFSARRNRLFNLIGGFAAGYIIYANLLTQASDQLIKNYVNSDYSSQGAAIRVALDVVPASLFLLRSRAFGFGDEERALWRNCSLASFLFVGMLFFLPSTVTDRLALYIIPLQLAVLSRVPGVYTSETTGRVLVIAYSFAIMAAWLTLASFASLWVPYQFYFAH</sequence>
<feature type="transmembrane region" description="Helical" evidence="1">
    <location>
        <begin position="119"/>
        <end position="135"/>
    </location>
</feature>
<keyword evidence="1" id="KW-1133">Transmembrane helix</keyword>
<feature type="transmembrane region" description="Helical" evidence="1">
    <location>
        <begin position="94"/>
        <end position="113"/>
    </location>
</feature>
<comment type="caution">
    <text evidence="2">The sequence shown here is derived from an EMBL/GenBank/DDBJ whole genome shotgun (WGS) entry which is preliminary data.</text>
</comment>
<dbReference type="Proteomes" id="UP000274661">
    <property type="component" value="Unassembled WGS sequence"/>
</dbReference>
<evidence type="ECO:0000313" key="3">
    <source>
        <dbReference type="Proteomes" id="UP000274661"/>
    </source>
</evidence>
<name>A0A429VAH1_9SPHN</name>
<protein>
    <submittedName>
        <fullName evidence="2">EpsG family protein</fullName>
    </submittedName>
</protein>
<feature type="transmembrane region" description="Helical" evidence="1">
    <location>
        <begin position="289"/>
        <end position="309"/>
    </location>
</feature>
<feature type="transmembrane region" description="Helical" evidence="1">
    <location>
        <begin position="33"/>
        <end position="50"/>
    </location>
</feature>
<keyword evidence="1" id="KW-0812">Transmembrane</keyword>
<dbReference type="InterPro" id="IPR049458">
    <property type="entry name" value="EpsG-like"/>
</dbReference>
<dbReference type="AlphaFoldDB" id="A0A429VAH1"/>
<dbReference type="RefSeq" id="WP_126718641.1">
    <property type="nucleotide sequence ID" value="NZ_RWJF01000001.1"/>
</dbReference>
<feature type="transmembrane region" description="Helical" evidence="1">
    <location>
        <begin position="164"/>
        <end position="187"/>
    </location>
</feature>
<keyword evidence="1" id="KW-0472">Membrane</keyword>
<dbReference type="EMBL" id="RWJF01000001">
    <property type="protein sequence ID" value="RST30807.1"/>
    <property type="molecule type" value="Genomic_DNA"/>
</dbReference>
<feature type="transmembrane region" description="Helical" evidence="1">
    <location>
        <begin position="316"/>
        <end position="340"/>
    </location>
</feature>
<reference evidence="2 3" key="1">
    <citation type="submission" date="2018-12" db="EMBL/GenBank/DDBJ databases">
        <title>Sphingomonas sp. HMF7854 Genome sequencing and assembly.</title>
        <authorList>
            <person name="Cha I."/>
            <person name="Kang H."/>
            <person name="Kim H."/>
            <person name="Kang J."/>
            <person name="Joh K."/>
        </authorList>
    </citation>
    <scope>NUCLEOTIDE SEQUENCE [LARGE SCALE GENOMIC DNA]</scope>
    <source>
        <strain evidence="2 3">HMF7854</strain>
    </source>
</reference>
<dbReference type="OrthoDB" id="5373240at2"/>
<accession>A0A429VAH1</accession>
<feature type="transmembrane region" description="Helical" evidence="1">
    <location>
        <begin position="263"/>
        <end position="283"/>
    </location>
</feature>
<evidence type="ECO:0000313" key="2">
    <source>
        <dbReference type="EMBL" id="RST30807.1"/>
    </source>
</evidence>
<proteinExistence type="predicted"/>
<organism evidence="2 3">
    <name type="scientific">Sphingomonas ginkgonis</name>
    <dbReference type="NCBI Taxonomy" id="2315330"/>
    <lineage>
        <taxon>Bacteria</taxon>
        <taxon>Pseudomonadati</taxon>
        <taxon>Pseudomonadota</taxon>
        <taxon>Alphaproteobacteria</taxon>
        <taxon>Sphingomonadales</taxon>
        <taxon>Sphingomonadaceae</taxon>
        <taxon>Sphingomonas</taxon>
    </lineage>
</organism>
<keyword evidence="3" id="KW-1185">Reference proteome</keyword>
<dbReference type="Pfam" id="PF14897">
    <property type="entry name" value="EpsG"/>
    <property type="match status" value="1"/>
</dbReference>
<feature type="transmembrane region" description="Helical" evidence="1">
    <location>
        <begin position="233"/>
        <end position="251"/>
    </location>
</feature>
<feature type="transmembrane region" description="Helical" evidence="1">
    <location>
        <begin position="194"/>
        <end position="213"/>
    </location>
</feature>
<gene>
    <name evidence="2" type="ORF">HMF7854_08120</name>
</gene>
<evidence type="ECO:0000256" key="1">
    <source>
        <dbReference type="SAM" id="Phobius"/>
    </source>
</evidence>